<dbReference type="GeneID" id="96229660"/>
<evidence type="ECO:0000313" key="5">
    <source>
        <dbReference type="Proteomes" id="UP000095485"/>
    </source>
</evidence>
<sequence>MGVDKSDVLKKMREAEAIYVLMSDCTRMPFVVCDPETYDDQVLIFFSEEEAMKGGQEFLKEGNPLKIFNIENKYMLPFYSSLFPAGVNGMWVGKDTEEEIKLQLTELVRRPEQKPGEEPIENPSFQITAMYFMQKARKQKEMKITEDMKDLQEELMAHYQDATFITAVTEEKKMPVLNKNDGQVLLPLFTDVQEFLKFQNNHSDTRYSMGVLEAVKVPEAMGDEMTGVVVNPFGVDLQLNIARPQNQN</sequence>
<dbReference type="Proteomes" id="UP000284112">
    <property type="component" value="Unassembled WGS sequence"/>
</dbReference>
<reference evidence="6 7" key="2">
    <citation type="submission" date="2018-08" db="EMBL/GenBank/DDBJ databases">
        <title>A genome reference for cultivated species of the human gut microbiota.</title>
        <authorList>
            <person name="Zou Y."/>
            <person name="Xue W."/>
            <person name="Luo G."/>
        </authorList>
    </citation>
    <scope>NUCLEOTIDE SEQUENCE [LARGE SCALE GENOMIC DNA]</scope>
    <source>
        <strain evidence="4 7">AM23-13</strain>
        <strain evidence="3 6">OM02-16</strain>
    </source>
</reference>
<dbReference type="AlphaFoldDB" id="A0A174SIM8"/>
<evidence type="ECO:0000313" key="2">
    <source>
        <dbReference type="EMBL" id="CUP94399.1"/>
    </source>
</evidence>
<dbReference type="Pfam" id="PF07179">
    <property type="entry name" value="SseB"/>
    <property type="match status" value="1"/>
</dbReference>
<dbReference type="EMBL" id="CZAY01000018">
    <property type="protein sequence ID" value="CUP94399.1"/>
    <property type="molecule type" value="Genomic_DNA"/>
</dbReference>
<evidence type="ECO:0000313" key="7">
    <source>
        <dbReference type="Proteomes" id="UP000284112"/>
    </source>
</evidence>
<dbReference type="InterPro" id="IPR009839">
    <property type="entry name" value="SseB_N"/>
</dbReference>
<protein>
    <submittedName>
        <fullName evidence="3">SseB family protein</fullName>
    </submittedName>
</protein>
<proteinExistence type="predicted"/>
<gene>
    <name evidence="4" type="ORF">DW641_12325</name>
    <name evidence="3" type="ORF">DXB16_11320</name>
    <name evidence="2" type="ORF">ERS852526_02380</name>
</gene>
<evidence type="ECO:0000313" key="4">
    <source>
        <dbReference type="EMBL" id="RHG05590.1"/>
    </source>
</evidence>
<organism evidence="2 5">
    <name type="scientific">Dorea longicatena</name>
    <dbReference type="NCBI Taxonomy" id="88431"/>
    <lineage>
        <taxon>Bacteria</taxon>
        <taxon>Bacillati</taxon>
        <taxon>Bacillota</taxon>
        <taxon>Clostridia</taxon>
        <taxon>Lachnospirales</taxon>
        <taxon>Lachnospiraceae</taxon>
        <taxon>Dorea</taxon>
    </lineage>
</organism>
<evidence type="ECO:0000259" key="1">
    <source>
        <dbReference type="Pfam" id="PF07179"/>
    </source>
</evidence>
<dbReference type="Proteomes" id="UP000095485">
    <property type="component" value="Unassembled WGS sequence"/>
</dbReference>
<dbReference type="OrthoDB" id="1763382at2"/>
<evidence type="ECO:0000313" key="3">
    <source>
        <dbReference type="EMBL" id="RGO30902.1"/>
    </source>
</evidence>
<dbReference type="STRING" id="88431.ERS852423_00209"/>
<dbReference type="EMBL" id="QRHW01000025">
    <property type="protein sequence ID" value="RHG05590.1"/>
    <property type="molecule type" value="Genomic_DNA"/>
</dbReference>
<dbReference type="EMBL" id="QSVN01000014">
    <property type="protein sequence ID" value="RGO30902.1"/>
    <property type="molecule type" value="Genomic_DNA"/>
</dbReference>
<evidence type="ECO:0000313" key="6">
    <source>
        <dbReference type="Proteomes" id="UP000261285"/>
    </source>
</evidence>
<name>A0A174SIM8_9FIRM</name>
<accession>A0A174SIM8</accession>
<dbReference type="RefSeq" id="WP_055284074.1">
    <property type="nucleotide sequence ID" value="NZ_CABMEZ010000014.1"/>
</dbReference>
<dbReference type="Proteomes" id="UP000261285">
    <property type="component" value="Unassembled WGS sequence"/>
</dbReference>
<feature type="domain" description="SseB protein N-terminal" evidence="1">
    <location>
        <begin position="162"/>
        <end position="234"/>
    </location>
</feature>
<reference evidence="2 5" key="1">
    <citation type="submission" date="2015-09" db="EMBL/GenBank/DDBJ databases">
        <authorList>
            <consortium name="Pathogen Informatics"/>
        </authorList>
    </citation>
    <scope>NUCLEOTIDE SEQUENCE [LARGE SCALE GENOMIC DNA]</scope>
    <source>
        <strain evidence="2 5">2789STDY5834914</strain>
    </source>
</reference>